<dbReference type="PANTHER" id="PTHR42815">
    <property type="entry name" value="FAD-BINDING, PUTATIVE (AFU_ORTHOLOGUE AFUA_6G07600)-RELATED"/>
    <property type="match status" value="1"/>
</dbReference>
<evidence type="ECO:0000313" key="2">
    <source>
        <dbReference type="EMBL" id="KAF7508632.1"/>
    </source>
</evidence>
<accession>A0A8H7E431</accession>
<dbReference type="InterPro" id="IPR017938">
    <property type="entry name" value="Riboflavin_synthase-like_b-brl"/>
</dbReference>
<dbReference type="Gene3D" id="2.40.30.10">
    <property type="entry name" value="Translation factors"/>
    <property type="match status" value="1"/>
</dbReference>
<dbReference type="EMBL" id="JAACFV010000051">
    <property type="protein sequence ID" value="KAF7508632.1"/>
    <property type="molecule type" value="Genomic_DNA"/>
</dbReference>
<sequence>MSFLLSGMPWHKGEEKMHQLTRTEDQENPSSPYLVPGSAQMLQRAPLLALGTIDETGRPWATVWGGETPLVQPVAQSIIGIRTTVESRFDPVVDLLYGGKDDGEVVKEQGAGRMVAALSINLEKRRRLKLYGRMVAGSLARIGPETDQDSASPVGEVQLVVKIEQSLYNCPKYLNCKRIYPVLPEPTLISDSRILPQQALELIAKADTLFVSSCDRDKDMDTNIRGGSPGFVRVQSNADSGTVLVWPEYSGNNLYQTLGNLQTSPKAGLVFPDFDTGDVLYVTGDTEVLVGKDAAAVLPRSNIAVKLFLTGARFVQKGLPFRGEGLERSPYNPSVRFLASEKYLPETQKSGDNSVMAKLIKKEKLTPTIHRYRFSISDPLAAGPWKPGQYVALSFQDELDMGYSHMRDDDPRSLNDDYLRTFTVSSRPGEGIHGEEFEITVRKVGNVTRYLSTQSERSGLEVPLRGFGGELRVQQSSGGMIAFVAGGIGITPLLAQLQDLDISRLRLFWSLHVSDLGLVYDTFQHHASLPKSCILYLSGQIADIRQEDLPKKEIIFNSGVGIEQRRVQANDLTSVDAEVWYLCTGVGLRKEILGWLAGKTVHYEDFNY</sequence>
<comment type="caution">
    <text evidence="2">The sequence shown here is derived from an EMBL/GenBank/DDBJ whole genome shotgun (WGS) entry which is preliminary data.</text>
</comment>
<reference evidence="2" key="1">
    <citation type="submission" date="2020-02" db="EMBL/GenBank/DDBJ databases">
        <authorList>
            <person name="Palmer J.M."/>
        </authorList>
    </citation>
    <scope>NUCLEOTIDE SEQUENCE</scope>
    <source>
        <strain evidence="2">EPUS1.4</strain>
        <tissue evidence="2">Thallus</tissue>
    </source>
</reference>
<dbReference type="CDD" id="cd06197">
    <property type="entry name" value="FNR_like_2"/>
    <property type="match status" value="1"/>
</dbReference>
<gene>
    <name evidence="2" type="ORF">GJ744_009024</name>
</gene>
<organism evidence="2 3">
    <name type="scientific">Endocarpon pusillum</name>
    <dbReference type="NCBI Taxonomy" id="364733"/>
    <lineage>
        <taxon>Eukaryota</taxon>
        <taxon>Fungi</taxon>
        <taxon>Dikarya</taxon>
        <taxon>Ascomycota</taxon>
        <taxon>Pezizomycotina</taxon>
        <taxon>Eurotiomycetes</taxon>
        <taxon>Chaetothyriomycetidae</taxon>
        <taxon>Verrucariales</taxon>
        <taxon>Verrucariaceae</taxon>
        <taxon>Endocarpon</taxon>
    </lineage>
</organism>
<keyword evidence="3" id="KW-1185">Reference proteome</keyword>
<dbReference type="SUPFAM" id="SSF63380">
    <property type="entry name" value="Riboflavin synthase domain-like"/>
    <property type="match status" value="1"/>
</dbReference>
<evidence type="ECO:0000313" key="3">
    <source>
        <dbReference type="Proteomes" id="UP000606974"/>
    </source>
</evidence>
<dbReference type="Proteomes" id="UP000606974">
    <property type="component" value="Unassembled WGS sequence"/>
</dbReference>
<dbReference type="InterPro" id="IPR012349">
    <property type="entry name" value="Split_barrel_FMN-bd"/>
</dbReference>
<dbReference type="OrthoDB" id="436496at2759"/>
<dbReference type="GO" id="GO:0016491">
    <property type="term" value="F:oxidoreductase activity"/>
    <property type="evidence" value="ECO:0007669"/>
    <property type="project" value="InterPro"/>
</dbReference>
<dbReference type="SUPFAM" id="SSF50475">
    <property type="entry name" value="FMN-binding split barrel"/>
    <property type="match status" value="1"/>
</dbReference>
<evidence type="ECO:0000259" key="1">
    <source>
        <dbReference type="PROSITE" id="PS51384"/>
    </source>
</evidence>
<dbReference type="PANTHER" id="PTHR42815:SF2">
    <property type="entry name" value="FAD-BINDING, PUTATIVE (AFU_ORTHOLOGUE AFUA_6G07600)-RELATED"/>
    <property type="match status" value="1"/>
</dbReference>
<dbReference type="Gene3D" id="3.40.50.80">
    <property type="entry name" value="Nucleotide-binding domain of ferredoxin-NADP reductase (FNR) module"/>
    <property type="match status" value="1"/>
</dbReference>
<dbReference type="AlphaFoldDB" id="A0A8H7E431"/>
<dbReference type="SUPFAM" id="SSF52343">
    <property type="entry name" value="Ferredoxin reductase-like, C-terminal NADP-linked domain"/>
    <property type="match status" value="1"/>
</dbReference>
<feature type="domain" description="FAD-binding FR-type" evidence="1">
    <location>
        <begin position="352"/>
        <end position="474"/>
    </location>
</feature>
<dbReference type="Gene3D" id="2.30.110.10">
    <property type="entry name" value="Electron Transport, Fmn-binding Protein, Chain A"/>
    <property type="match status" value="1"/>
</dbReference>
<dbReference type="PROSITE" id="PS51384">
    <property type="entry name" value="FAD_FR"/>
    <property type="match status" value="1"/>
</dbReference>
<protein>
    <recommendedName>
        <fullName evidence="1">FAD-binding FR-type domain-containing protein</fullName>
    </recommendedName>
</protein>
<name>A0A8H7E431_9EURO</name>
<proteinExistence type="predicted"/>
<dbReference type="InterPro" id="IPR039261">
    <property type="entry name" value="FNR_nucleotide-bd"/>
</dbReference>
<dbReference type="InterPro" id="IPR017927">
    <property type="entry name" value="FAD-bd_FR_type"/>
</dbReference>